<accession>A0A239WZ85</accession>
<gene>
    <name evidence="1" type="ORF">SAMEA4504048_01038</name>
</gene>
<evidence type="ECO:0000313" key="2">
    <source>
        <dbReference type="Proteomes" id="UP000215144"/>
    </source>
</evidence>
<reference evidence="1 2" key="1">
    <citation type="submission" date="2017-06" db="EMBL/GenBank/DDBJ databases">
        <authorList>
            <consortium name="Pathogen Informatics"/>
        </authorList>
    </citation>
    <scope>NUCLEOTIDE SEQUENCE [LARGE SCALE GENOMIC DNA]</scope>
    <source>
        <strain evidence="1 2">NCTC11291</strain>
    </source>
</reference>
<dbReference type="EMBL" id="LT906454">
    <property type="protein sequence ID" value="SNV39805.1"/>
    <property type="molecule type" value="Genomic_DNA"/>
</dbReference>
<dbReference type="KEGG" id="saco:SAME_01038"/>
<name>A0A239WZ85_STRAI</name>
<protein>
    <submittedName>
        <fullName evidence="1">Uncharacterized protein</fullName>
    </submittedName>
</protein>
<dbReference type="Proteomes" id="UP000215144">
    <property type="component" value="Chromosome 1"/>
</dbReference>
<dbReference type="AlphaFoldDB" id="A0A239WZ85"/>
<dbReference type="RefSeq" id="WP_157737844.1">
    <property type="nucleotide sequence ID" value="NZ_LT906454.1"/>
</dbReference>
<evidence type="ECO:0000313" key="1">
    <source>
        <dbReference type="EMBL" id="SNV39805.1"/>
    </source>
</evidence>
<proteinExistence type="predicted"/>
<sequence>MTPDTFLNMTVEDILKMLKEDDSNFMEAKLVKEDGSGIMFRFSYESLEE</sequence>
<organism evidence="1 2">
    <name type="scientific">Streptococcus acidominimus</name>
    <dbReference type="NCBI Taxonomy" id="1326"/>
    <lineage>
        <taxon>Bacteria</taxon>
        <taxon>Bacillati</taxon>
        <taxon>Bacillota</taxon>
        <taxon>Bacilli</taxon>
        <taxon>Lactobacillales</taxon>
        <taxon>Streptococcaceae</taxon>
        <taxon>Streptococcus</taxon>
    </lineage>
</organism>